<keyword evidence="3" id="KW-1185">Reference proteome</keyword>
<gene>
    <name evidence="2" type="ORF">METHB2_750001</name>
</gene>
<feature type="transmembrane region" description="Helical" evidence="1">
    <location>
        <begin position="122"/>
        <end position="142"/>
    </location>
</feature>
<organism evidence="2 3">
    <name type="scientific">Candidatus Methylobacter favarea</name>
    <dbReference type="NCBI Taxonomy" id="2707345"/>
    <lineage>
        <taxon>Bacteria</taxon>
        <taxon>Pseudomonadati</taxon>
        <taxon>Pseudomonadota</taxon>
        <taxon>Gammaproteobacteria</taxon>
        <taxon>Methylococcales</taxon>
        <taxon>Methylococcaceae</taxon>
        <taxon>Methylobacter</taxon>
    </lineage>
</organism>
<evidence type="ECO:0000313" key="3">
    <source>
        <dbReference type="Proteomes" id="UP000494216"/>
    </source>
</evidence>
<sequence>MEQNPLSMKLFKDYLLLCWFKNNPADLYPSQSFLWACVVFYLVSGIIVEGLISDPADGTLEVSMRVIVALSLIAMLVFFTKKRSHFKQLLTAVFMCENFIITLGIGAEILDIFAQRTEYEDYPLYLGVMLIGWYLAIISYILRRMFCFGKGVCFGLAFCYFCLTYGAPFLFMEVI</sequence>
<keyword evidence="1" id="KW-0472">Membrane</keyword>
<feature type="transmembrane region" description="Helical" evidence="1">
    <location>
        <begin position="33"/>
        <end position="52"/>
    </location>
</feature>
<comment type="caution">
    <text evidence="2">The sequence shown here is derived from an EMBL/GenBank/DDBJ whole genome shotgun (WGS) entry which is preliminary data.</text>
</comment>
<evidence type="ECO:0000313" key="2">
    <source>
        <dbReference type="EMBL" id="CAA9892597.1"/>
    </source>
</evidence>
<dbReference type="EMBL" id="CADCXN010000108">
    <property type="protein sequence ID" value="CAA9892597.1"/>
    <property type="molecule type" value="Genomic_DNA"/>
</dbReference>
<dbReference type="AlphaFoldDB" id="A0A8S0YAU7"/>
<keyword evidence="1" id="KW-1133">Transmembrane helix</keyword>
<feature type="transmembrane region" description="Helical" evidence="1">
    <location>
        <begin position="154"/>
        <end position="172"/>
    </location>
</feature>
<protein>
    <submittedName>
        <fullName evidence="2">Uncharacterized protein</fullName>
    </submittedName>
</protein>
<feature type="transmembrane region" description="Helical" evidence="1">
    <location>
        <begin position="64"/>
        <end position="80"/>
    </location>
</feature>
<proteinExistence type="predicted"/>
<evidence type="ECO:0000256" key="1">
    <source>
        <dbReference type="SAM" id="Phobius"/>
    </source>
</evidence>
<accession>A0A8S0YAU7</accession>
<feature type="transmembrane region" description="Helical" evidence="1">
    <location>
        <begin position="89"/>
        <end position="110"/>
    </location>
</feature>
<name>A0A8S0YAU7_9GAMM</name>
<keyword evidence="1" id="KW-0812">Transmembrane</keyword>
<reference evidence="2 3" key="1">
    <citation type="submission" date="2020-02" db="EMBL/GenBank/DDBJ databases">
        <authorList>
            <person name="Hogendoorn C."/>
        </authorList>
    </citation>
    <scope>NUCLEOTIDE SEQUENCE [LARGE SCALE GENOMIC DNA]</scope>
    <source>
        <strain evidence="2">METHB21</strain>
    </source>
</reference>
<dbReference type="Proteomes" id="UP000494216">
    <property type="component" value="Unassembled WGS sequence"/>
</dbReference>